<evidence type="ECO:0000313" key="1">
    <source>
        <dbReference type="EMBL" id="CAD7767242.1"/>
    </source>
</evidence>
<gene>
    <name evidence="1" type="ORF">DNFNHJIP_00649</name>
</gene>
<sequence length="43" mass="4484">MALTLAGMAAGGTVIDTAESVGISYPDFFKHMKRLGANIESVL</sequence>
<organism evidence="1 2">
    <name type="scientific">Candidatus Argoarchaeum ethanivorans</name>
    <dbReference type="NCBI Taxonomy" id="2608793"/>
    <lineage>
        <taxon>Archaea</taxon>
        <taxon>Methanobacteriati</taxon>
        <taxon>Methanobacteriota</taxon>
        <taxon>Stenosarchaea group</taxon>
        <taxon>Methanomicrobia</taxon>
        <taxon>Methanosarcinales</taxon>
        <taxon>Methanosarcinales incertae sedis</taxon>
        <taxon>GOM Arc I cluster</taxon>
        <taxon>Candidatus Argoarchaeum</taxon>
    </lineage>
</organism>
<dbReference type="Gene3D" id="3.65.10.10">
    <property type="entry name" value="Enolpyruvate transferase domain"/>
    <property type="match status" value="1"/>
</dbReference>
<reference evidence="1" key="1">
    <citation type="submission" date="2020-12" db="EMBL/GenBank/DDBJ databases">
        <authorList>
            <person name="Hahn C.J."/>
            <person name="Laso-Perez R."/>
            <person name="Vulcano F."/>
            <person name="Vaziourakis K.-M."/>
            <person name="Stokke R."/>
            <person name="Steen I.H."/>
            <person name="Teske A."/>
            <person name="Boetius A."/>
            <person name="Liebeke M."/>
            <person name="Amann R."/>
            <person name="Knittel K."/>
        </authorList>
    </citation>
    <scope>NUCLEOTIDE SEQUENCE</scope>
    <source>
        <strain evidence="1">Gfbio:c6db26ca-90af-429b-aeed-0e3e8aed0b5e:GoM-Arc1_AMV-AAA_792_C10</strain>
    </source>
</reference>
<dbReference type="EMBL" id="CAJHZY010000097">
    <property type="protein sequence ID" value="CAD7767242.1"/>
    <property type="molecule type" value="Genomic_DNA"/>
</dbReference>
<dbReference type="InterPro" id="IPR036968">
    <property type="entry name" value="Enolpyruvate_Tfrase_sf"/>
</dbReference>
<accession>A0A812A2M1</accession>
<dbReference type="SUPFAM" id="SSF55205">
    <property type="entry name" value="EPT/RTPC-like"/>
    <property type="match status" value="1"/>
</dbReference>
<evidence type="ECO:0000313" key="2">
    <source>
        <dbReference type="Proteomes" id="UP000614580"/>
    </source>
</evidence>
<dbReference type="InterPro" id="IPR013792">
    <property type="entry name" value="RNA3'P_cycl/enolpyr_Trfase_a/b"/>
</dbReference>
<dbReference type="AlphaFoldDB" id="A0A812A2M1"/>
<dbReference type="Proteomes" id="UP000614580">
    <property type="component" value="Unassembled WGS sequence"/>
</dbReference>
<dbReference type="GO" id="GO:0016765">
    <property type="term" value="F:transferase activity, transferring alkyl or aryl (other than methyl) groups"/>
    <property type="evidence" value="ECO:0007669"/>
    <property type="project" value="InterPro"/>
</dbReference>
<comment type="caution">
    <text evidence="1">The sequence shown here is derived from an EMBL/GenBank/DDBJ whole genome shotgun (WGS) entry which is preliminary data.</text>
</comment>
<protein>
    <recommendedName>
        <fullName evidence="3">3-phosphoshikimate 1-carboxyvinyltransferase</fullName>
    </recommendedName>
</protein>
<name>A0A812A2M1_9EURY</name>
<evidence type="ECO:0008006" key="3">
    <source>
        <dbReference type="Google" id="ProtNLM"/>
    </source>
</evidence>
<proteinExistence type="predicted"/>